<dbReference type="Proteomes" id="UP000199274">
    <property type="component" value="Unassembled WGS sequence"/>
</dbReference>
<gene>
    <name evidence="1" type="ORF">SAMN04488062_1047</name>
</gene>
<accession>A0A1G7ZBN2</accession>
<reference evidence="2" key="1">
    <citation type="submission" date="2016-10" db="EMBL/GenBank/DDBJ databases">
        <authorList>
            <person name="Varghese N."/>
            <person name="Submissions S."/>
        </authorList>
    </citation>
    <scope>NUCLEOTIDE SEQUENCE [LARGE SCALE GENOMIC DNA]</scope>
    <source>
        <strain evidence="2">CGMCC 1.2747</strain>
    </source>
</reference>
<evidence type="ECO:0000313" key="1">
    <source>
        <dbReference type="EMBL" id="SDH06094.1"/>
    </source>
</evidence>
<sequence>MLQKMIIKLNKLEDEFVSIEEFCQFTSLKIEQVEPLIIG</sequence>
<protein>
    <submittedName>
        <fullName evidence="1">Uncharacterized protein</fullName>
    </submittedName>
</protein>
<dbReference type="EMBL" id="FNDB01000004">
    <property type="protein sequence ID" value="SDH06094.1"/>
    <property type="molecule type" value="Genomic_DNA"/>
</dbReference>
<keyword evidence="2" id="KW-1185">Reference proteome</keyword>
<proteinExistence type="predicted"/>
<dbReference type="STRING" id="178355.SAMN04488062_1047"/>
<evidence type="ECO:0000313" key="2">
    <source>
        <dbReference type="Proteomes" id="UP000199274"/>
    </source>
</evidence>
<name>A0A1G7ZBN2_9FLAO</name>
<dbReference type="AlphaFoldDB" id="A0A1G7ZBN2"/>
<organism evidence="1 2">
    <name type="scientific">Flavobacterium omnivorum</name>
    <dbReference type="NCBI Taxonomy" id="178355"/>
    <lineage>
        <taxon>Bacteria</taxon>
        <taxon>Pseudomonadati</taxon>
        <taxon>Bacteroidota</taxon>
        <taxon>Flavobacteriia</taxon>
        <taxon>Flavobacteriales</taxon>
        <taxon>Flavobacteriaceae</taxon>
        <taxon>Flavobacterium</taxon>
    </lineage>
</organism>